<dbReference type="AlphaFoldDB" id="B0D1I2"/>
<dbReference type="InParanoid" id="B0D1I2"/>
<dbReference type="HOGENOM" id="CLU_090715_0_0_1"/>
<dbReference type="Proteomes" id="UP000001194">
    <property type="component" value="Unassembled WGS sequence"/>
</dbReference>
<evidence type="ECO:0000313" key="5">
    <source>
        <dbReference type="Proteomes" id="UP000001194"/>
    </source>
</evidence>
<gene>
    <name evidence="4" type="ORF">LACBIDRAFT_314068</name>
</gene>
<keyword evidence="5" id="KW-1185">Reference proteome</keyword>
<keyword evidence="2" id="KW-1133">Transmembrane helix</keyword>
<evidence type="ECO:0000256" key="1">
    <source>
        <dbReference type="SAM" id="MobiDB-lite"/>
    </source>
</evidence>
<keyword evidence="3" id="KW-0732">Signal</keyword>
<dbReference type="EMBL" id="DS547095">
    <property type="protein sequence ID" value="EDR12000.1"/>
    <property type="molecule type" value="Genomic_DNA"/>
</dbReference>
<accession>B0D1I2</accession>
<keyword evidence="2" id="KW-0472">Membrane</keyword>
<feature type="transmembrane region" description="Helical" evidence="2">
    <location>
        <begin position="189"/>
        <end position="206"/>
    </location>
</feature>
<feature type="region of interest" description="Disordered" evidence="1">
    <location>
        <begin position="153"/>
        <end position="178"/>
    </location>
</feature>
<reference evidence="4 5" key="1">
    <citation type="journal article" date="2008" name="Nature">
        <title>The genome of Laccaria bicolor provides insights into mycorrhizal symbiosis.</title>
        <authorList>
            <person name="Martin F."/>
            <person name="Aerts A."/>
            <person name="Ahren D."/>
            <person name="Brun A."/>
            <person name="Danchin E.G.J."/>
            <person name="Duchaussoy F."/>
            <person name="Gibon J."/>
            <person name="Kohler A."/>
            <person name="Lindquist E."/>
            <person name="Pereda V."/>
            <person name="Salamov A."/>
            <person name="Shapiro H.J."/>
            <person name="Wuyts J."/>
            <person name="Blaudez D."/>
            <person name="Buee M."/>
            <person name="Brokstein P."/>
            <person name="Canbaeck B."/>
            <person name="Cohen D."/>
            <person name="Courty P.E."/>
            <person name="Coutinho P.M."/>
            <person name="Delaruelle C."/>
            <person name="Detter J.C."/>
            <person name="Deveau A."/>
            <person name="DiFazio S."/>
            <person name="Duplessis S."/>
            <person name="Fraissinet-Tachet L."/>
            <person name="Lucic E."/>
            <person name="Frey-Klett P."/>
            <person name="Fourrey C."/>
            <person name="Feussner I."/>
            <person name="Gay G."/>
            <person name="Grimwood J."/>
            <person name="Hoegger P.J."/>
            <person name="Jain P."/>
            <person name="Kilaru S."/>
            <person name="Labbe J."/>
            <person name="Lin Y.C."/>
            <person name="Legue V."/>
            <person name="Le Tacon F."/>
            <person name="Marmeisse R."/>
            <person name="Melayah D."/>
            <person name="Montanini B."/>
            <person name="Muratet M."/>
            <person name="Nehls U."/>
            <person name="Niculita-Hirzel H."/>
            <person name="Oudot-Le Secq M.P."/>
            <person name="Peter M."/>
            <person name="Quesneville H."/>
            <person name="Rajashekar B."/>
            <person name="Reich M."/>
            <person name="Rouhier N."/>
            <person name="Schmutz J."/>
            <person name="Yin T."/>
            <person name="Chalot M."/>
            <person name="Henrissat B."/>
            <person name="Kuees U."/>
            <person name="Lucas S."/>
            <person name="Van de Peer Y."/>
            <person name="Podila G.K."/>
            <person name="Polle A."/>
            <person name="Pukkila P.J."/>
            <person name="Richardson P.M."/>
            <person name="Rouze P."/>
            <person name="Sanders I.R."/>
            <person name="Stajich J.E."/>
            <person name="Tunlid A."/>
            <person name="Tuskan G."/>
            <person name="Grigoriev I.V."/>
        </authorList>
    </citation>
    <scope>NUCLEOTIDE SEQUENCE [LARGE SCALE GENOMIC DNA]</scope>
    <source>
        <strain evidence="5">S238N-H82 / ATCC MYA-4686</strain>
    </source>
</reference>
<name>B0D1I2_LACBS</name>
<organism evidence="5">
    <name type="scientific">Laccaria bicolor (strain S238N-H82 / ATCC MYA-4686)</name>
    <name type="common">Bicoloured deceiver</name>
    <name type="synonym">Laccaria laccata var. bicolor</name>
    <dbReference type="NCBI Taxonomy" id="486041"/>
    <lineage>
        <taxon>Eukaryota</taxon>
        <taxon>Fungi</taxon>
        <taxon>Dikarya</taxon>
        <taxon>Basidiomycota</taxon>
        <taxon>Agaricomycotina</taxon>
        <taxon>Agaricomycetes</taxon>
        <taxon>Agaricomycetidae</taxon>
        <taxon>Agaricales</taxon>
        <taxon>Agaricineae</taxon>
        <taxon>Hydnangiaceae</taxon>
        <taxon>Laccaria</taxon>
    </lineage>
</organism>
<keyword evidence="2" id="KW-0812">Transmembrane</keyword>
<dbReference type="OrthoDB" id="2966769at2759"/>
<evidence type="ECO:0000256" key="2">
    <source>
        <dbReference type="SAM" id="Phobius"/>
    </source>
</evidence>
<evidence type="ECO:0000256" key="3">
    <source>
        <dbReference type="SAM" id="SignalP"/>
    </source>
</evidence>
<dbReference type="RefSeq" id="XP_001877897.1">
    <property type="nucleotide sequence ID" value="XM_001877862.1"/>
</dbReference>
<evidence type="ECO:0000313" key="4">
    <source>
        <dbReference type="EMBL" id="EDR12000.1"/>
    </source>
</evidence>
<dbReference type="KEGG" id="lbc:LACBIDRAFT_314068"/>
<sequence>MITSITPFLLVFFAHAALSAFTKTARSGQDYVEPNTAGTWCYYPGTNSKIDVACVGNKAEFAPVIDAHISQGVSISYYGADHQRLGGAEYPVKTTAGKVYLCLSGRAGDGTYKTECEISTADNQFGLLSRCALAVSQKTVTDGCYVSGVAPTPANATSSATGTRPAESAGSTSSGTASTLNSASATHKSYALGLGLTTLVFVFLFVN</sequence>
<proteinExistence type="predicted"/>
<feature type="signal peptide" evidence="3">
    <location>
        <begin position="1"/>
        <end position="19"/>
    </location>
</feature>
<protein>
    <submittedName>
        <fullName evidence="4">Predicted protein</fullName>
    </submittedName>
</protein>
<dbReference type="GeneID" id="6073470"/>
<feature type="chain" id="PRO_5002748409" evidence="3">
    <location>
        <begin position="20"/>
        <end position="207"/>
    </location>
</feature>